<evidence type="ECO:0000256" key="4">
    <source>
        <dbReference type="ARBA" id="ARBA00023242"/>
    </source>
</evidence>
<sequence>MKAIYKHPENQYKPPLKPQVDLSTGFKIISPKPDSFNMAADVFSNTNYINNPNEIADISSIQTDPTAFGSNYTGNQMNSYAFNSTKSKRFKSNNGNVSKSNNNSSSNNSGTGTIDIAFLLDGKSPPRLNINSANQSTKLPYSYATLITYAILHHPNKKMTLNEIYSWLIEMYPHFETAGTGWKNSIRHNLSLNKSFVRIPRPVNQPGKGAYWAVDLKVLSESIFMKTKNSISSGNRRNSESIIESLRSSWKSQFSSNQLGFDIKQNNQHQTQMYQENADFMQFGFEQSHVGNLHQRFDPRKYSLPEQAIFGGSSLSAVESNPVYQPSNQYIPGLENYPCFSQNNFQTFDNTRPSDDMFFPCYNNQVAESNTQTQNNIINPNHNHGFMDELDFLIYNSKVQPYSGGDLYNQNGSENFQFFKPLNQNENVHNNTEIFQNVFFNSQKQESEQKQEKEDENLVQFNEFMGCDKGVNHDFIPQKRTIDEIEPANIDNQLLSLINETQNTVQGDLFNSTTQFNSDLSNVDFGKIEGFGIEEGIDLNSTSEFKETELMDTFVMSIMNDMQLDINGNNKNPGVLESEFFKPNSSGLDFLQNNGILTEKDMNFGESFIFPKEDSLKYEPKKKVNEASVPSNELEENVKTINSVMKENNPDIESDMDPGNQDEKVDSNNRSSSSSSSRVDFLNSRSEFGSLHAQSPKLKDSEGNTNCPKDKNDSREITNNLLGQSPENRVNKITEMHELDYNKGLFGKLQNEGDGNIDTKSIKDFHIKSEISNETIFGETVTYKGLNSEKPFLDGPLPDETYMYNYEKNTVANPMRTYSKSLQLLEHVEESKNETLEQTPSSEKSSWLQIVDDLNFQEIIRKNDIDNIHFDELSTKSSPITKFSL</sequence>
<feature type="DNA-binding region" description="Fork-head" evidence="5">
    <location>
        <begin position="138"/>
        <end position="229"/>
    </location>
</feature>
<dbReference type="Gene3D" id="1.10.10.10">
    <property type="entry name" value="Winged helix-like DNA-binding domain superfamily/Winged helix DNA-binding domain"/>
    <property type="match status" value="1"/>
</dbReference>
<dbReference type="InterPro" id="IPR030456">
    <property type="entry name" value="TF_fork_head_CS_2"/>
</dbReference>
<dbReference type="Proteomes" id="UP000187455">
    <property type="component" value="Unassembled WGS sequence"/>
</dbReference>
<dbReference type="EMBL" id="LSSL01000294">
    <property type="protein sequence ID" value="OLY84948.1"/>
    <property type="molecule type" value="Genomic_DNA"/>
</dbReference>
<dbReference type="PANTHER" id="PTHR46078">
    <property type="entry name" value="FORKHEAD BOX PROTEIN J2 FAMILY MEMBER"/>
    <property type="match status" value="1"/>
</dbReference>
<dbReference type="PANTHER" id="PTHR46078:SF2">
    <property type="entry name" value="FORK-HEAD DOMAIN-CONTAINING PROTEIN"/>
    <property type="match status" value="1"/>
</dbReference>
<dbReference type="GO" id="GO:0000978">
    <property type="term" value="F:RNA polymerase II cis-regulatory region sequence-specific DNA binding"/>
    <property type="evidence" value="ECO:0007669"/>
    <property type="project" value="TreeGrafter"/>
</dbReference>
<evidence type="ECO:0000256" key="2">
    <source>
        <dbReference type="ARBA" id="ARBA00023125"/>
    </source>
</evidence>
<reference evidence="8 9" key="1">
    <citation type="journal article" date="2016" name="Mol. Biol. Evol.">
        <title>Genome-Wide Survey of Gut Fungi (Harpellales) Reveals the First Horizontally Transferred Ubiquitin Gene from a Mosquito Host.</title>
        <authorList>
            <person name="Wang Y."/>
            <person name="White M.M."/>
            <person name="Kvist S."/>
            <person name="Moncalvo J.M."/>
        </authorList>
    </citation>
    <scope>NUCLEOTIDE SEQUENCE [LARGE SCALE GENOMIC DNA]</scope>
    <source>
        <strain evidence="8 9">ALG-7-W6</strain>
    </source>
</reference>
<keyword evidence="9" id="KW-1185">Reference proteome</keyword>
<dbReference type="PROSITE" id="PS50039">
    <property type="entry name" value="FORK_HEAD_3"/>
    <property type="match status" value="1"/>
</dbReference>
<dbReference type="InterPro" id="IPR036388">
    <property type="entry name" value="WH-like_DNA-bd_sf"/>
</dbReference>
<protein>
    <submittedName>
        <fullName evidence="8">Forkhead box protein J3</fullName>
    </submittedName>
</protein>
<dbReference type="SUPFAM" id="SSF46785">
    <property type="entry name" value="Winged helix' DNA-binding domain"/>
    <property type="match status" value="1"/>
</dbReference>
<organism evidence="8 9">
    <name type="scientific">Smittium mucronatum</name>
    <dbReference type="NCBI Taxonomy" id="133383"/>
    <lineage>
        <taxon>Eukaryota</taxon>
        <taxon>Fungi</taxon>
        <taxon>Fungi incertae sedis</taxon>
        <taxon>Zoopagomycota</taxon>
        <taxon>Kickxellomycotina</taxon>
        <taxon>Harpellomycetes</taxon>
        <taxon>Harpellales</taxon>
        <taxon>Legeriomycetaceae</taxon>
        <taxon>Smittium</taxon>
    </lineage>
</organism>
<dbReference type="InterPro" id="IPR045912">
    <property type="entry name" value="FOXJ2/3-like"/>
</dbReference>
<evidence type="ECO:0000256" key="1">
    <source>
        <dbReference type="ARBA" id="ARBA00023015"/>
    </source>
</evidence>
<name>A0A1R0H785_9FUNG</name>
<comment type="caution">
    <text evidence="8">The sequence shown here is derived from an EMBL/GenBank/DDBJ whole genome shotgun (WGS) entry which is preliminary data.</text>
</comment>
<feature type="compositionally biased region" description="Low complexity" evidence="6">
    <location>
        <begin position="668"/>
        <end position="686"/>
    </location>
</feature>
<evidence type="ECO:0000313" key="8">
    <source>
        <dbReference type="EMBL" id="OLY84948.1"/>
    </source>
</evidence>
<dbReference type="GO" id="GO:0000981">
    <property type="term" value="F:DNA-binding transcription factor activity, RNA polymerase II-specific"/>
    <property type="evidence" value="ECO:0007669"/>
    <property type="project" value="TreeGrafter"/>
</dbReference>
<evidence type="ECO:0000256" key="5">
    <source>
        <dbReference type="PROSITE-ProRule" id="PRU00089"/>
    </source>
</evidence>
<evidence type="ECO:0000256" key="6">
    <source>
        <dbReference type="SAM" id="MobiDB-lite"/>
    </source>
</evidence>
<dbReference type="OrthoDB" id="5954824at2759"/>
<dbReference type="PROSITE" id="PS00658">
    <property type="entry name" value="FORK_HEAD_2"/>
    <property type="match status" value="1"/>
</dbReference>
<dbReference type="AlphaFoldDB" id="A0A1R0H785"/>
<dbReference type="SMART" id="SM00339">
    <property type="entry name" value="FH"/>
    <property type="match status" value="1"/>
</dbReference>
<dbReference type="InterPro" id="IPR036390">
    <property type="entry name" value="WH_DNA-bd_sf"/>
</dbReference>
<dbReference type="FunFam" id="1.10.10.10:FF:000135">
    <property type="entry name" value="forkhead box protein G1"/>
    <property type="match status" value="1"/>
</dbReference>
<gene>
    <name evidence="8" type="ORF">AYI68_g875</name>
</gene>
<keyword evidence="1" id="KW-0805">Transcription regulation</keyword>
<dbReference type="GO" id="GO:0005634">
    <property type="term" value="C:nucleus"/>
    <property type="evidence" value="ECO:0007669"/>
    <property type="project" value="UniProtKB-SubCell"/>
</dbReference>
<evidence type="ECO:0000313" key="9">
    <source>
        <dbReference type="Proteomes" id="UP000187455"/>
    </source>
</evidence>
<feature type="compositionally biased region" description="Basic and acidic residues" evidence="6">
    <location>
        <begin position="697"/>
        <end position="716"/>
    </location>
</feature>
<feature type="domain" description="Fork-head" evidence="7">
    <location>
        <begin position="138"/>
        <end position="229"/>
    </location>
</feature>
<dbReference type="STRING" id="133383.A0A1R0H785"/>
<keyword evidence="3" id="KW-0804">Transcription</keyword>
<evidence type="ECO:0000256" key="3">
    <source>
        <dbReference type="ARBA" id="ARBA00023163"/>
    </source>
</evidence>
<comment type="subcellular location">
    <subcellularLocation>
        <location evidence="5">Nucleus</location>
    </subcellularLocation>
</comment>
<dbReference type="CDD" id="cd20024">
    <property type="entry name" value="FH_FOXJ2-like"/>
    <property type="match status" value="1"/>
</dbReference>
<proteinExistence type="predicted"/>
<feature type="compositionally biased region" description="Polar residues" evidence="6">
    <location>
        <begin position="717"/>
        <end position="727"/>
    </location>
</feature>
<dbReference type="PRINTS" id="PR00053">
    <property type="entry name" value="FORKHEAD"/>
</dbReference>
<keyword evidence="4 5" id="KW-0539">Nucleus</keyword>
<dbReference type="InterPro" id="IPR001766">
    <property type="entry name" value="Fork_head_dom"/>
</dbReference>
<dbReference type="Pfam" id="PF00250">
    <property type="entry name" value="Forkhead"/>
    <property type="match status" value="1"/>
</dbReference>
<accession>A0A1R0H785</accession>
<evidence type="ECO:0000259" key="7">
    <source>
        <dbReference type="PROSITE" id="PS50039"/>
    </source>
</evidence>
<keyword evidence="2 5" id="KW-0238">DNA-binding</keyword>
<feature type="region of interest" description="Disordered" evidence="6">
    <location>
        <begin position="648"/>
        <end position="727"/>
    </location>
</feature>